<keyword evidence="3" id="KW-1185">Reference proteome</keyword>
<name>A0ABW3INA0_9RHOB</name>
<organism evidence="2 3">
    <name type="scientific">Tropicimonas aquimaris</name>
    <dbReference type="NCBI Taxonomy" id="914152"/>
    <lineage>
        <taxon>Bacteria</taxon>
        <taxon>Pseudomonadati</taxon>
        <taxon>Pseudomonadota</taxon>
        <taxon>Alphaproteobacteria</taxon>
        <taxon>Rhodobacterales</taxon>
        <taxon>Roseobacteraceae</taxon>
        <taxon>Tropicimonas</taxon>
    </lineage>
</organism>
<evidence type="ECO:0000313" key="3">
    <source>
        <dbReference type="Proteomes" id="UP001597108"/>
    </source>
</evidence>
<accession>A0ABW3INA0</accession>
<dbReference type="InterPro" id="IPR001853">
    <property type="entry name" value="DSBA-like_thioredoxin_dom"/>
</dbReference>
<dbReference type="PANTHER" id="PTHR13887:SF41">
    <property type="entry name" value="THIOREDOXIN SUPERFAMILY PROTEIN"/>
    <property type="match status" value="1"/>
</dbReference>
<dbReference type="PANTHER" id="PTHR13887">
    <property type="entry name" value="GLUTATHIONE S-TRANSFERASE KAPPA"/>
    <property type="match status" value="1"/>
</dbReference>
<dbReference type="Proteomes" id="UP001597108">
    <property type="component" value="Unassembled WGS sequence"/>
</dbReference>
<dbReference type="Pfam" id="PF01323">
    <property type="entry name" value="DSBA"/>
    <property type="match status" value="1"/>
</dbReference>
<feature type="domain" description="DSBA-like thioredoxin" evidence="1">
    <location>
        <begin position="10"/>
        <end position="204"/>
    </location>
</feature>
<evidence type="ECO:0000313" key="2">
    <source>
        <dbReference type="EMBL" id="MFD0979529.1"/>
    </source>
</evidence>
<dbReference type="RefSeq" id="WP_386073863.1">
    <property type="nucleotide sequence ID" value="NZ_JBHTJT010000008.1"/>
</dbReference>
<dbReference type="CDD" id="cd03024">
    <property type="entry name" value="DsbA_FrnE"/>
    <property type="match status" value="1"/>
</dbReference>
<evidence type="ECO:0000259" key="1">
    <source>
        <dbReference type="Pfam" id="PF01323"/>
    </source>
</evidence>
<protein>
    <submittedName>
        <fullName evidence="2">DsbA family oxidoreductase</fullName>
    </submittedName>
</protein>
<dbReference type="InterPro" id="IPR036249">
    <property type="entry name" value="Thioredoxin-like_sf"/>
</dbReference>
<reference evidence="3" key="1">
    <citation type="journal article" date="2019" name="Int. J. Syst. Evol. Microbiol.">
        <title>The Global Catalogue of Microorganisms (GCM) 10K type strain sequencing project: providing services to taxonomists for standard genome sequencing and annotation.</title>
        <authorList>
            <consortium name="The Broad Institute Genomics Platform"/>
            <consortium name="The Broad Institute Genome Sequencing Center for Infectious Disease"/>
            <person name="Wu L."/>
            <person name="Ma J."/>
        </authorList>
    </citation>
    <scope>NUCLEOTIDE SEQUENCE [LARGE SCALE GENOMIC DNA]</scope>
    <source>
        <strain evidence="3">CCUG 60524</strain>
    </source>
</reference>
<sequence length="220" mass="24984">MTDASETLRIDIVSDVVCPWCIVGYRQLARALEATGTRHEIHWHPFELNPQMPPEGQNLREHIAEKYGSSPEESERNRQRLAEIGADLGFAFNYTDDMRMPNTFDAHRLLHWADLQGSKHPLKQALFAAYFTDRRDISDHEVLADIAGEVGLDQAEALAVLTEQRHASDVRTEQNFWLQQGIRGVPAMVFDRRHLVTGAQGADGYIDILNKLAQMRAETH</sequence>
<gene>
    <name evidence="2" type="ORF">ACFQ2S_07645</name>
</gene>
<dbReference type="SUPFAM" id="SSF52833">
    <property type="entry name" value="Thioredoxin-like"/>
    <property type="match status" value="1"/>
</dbReference>
<dbReference type="Gene3D" id="3.40.30.10">
    <property type="entry name" value="Glutaredoxin"/>
    <property type="match status" value="1"/>
</dbReference>
<dbReference type="EMBL" id="JBHTJT010000008">
    <property type="protein sequence ID" value="MFD0979529.1"/>
    <property type="molecule type" value="Genomic_DNA"/>
</dbReference>
<proteinExistence type="predicted"/>
<comment type="caution">
    <text evidence="2">The sequence shown here is derived from an EMBL/GenBank/DDBJ whole genome shotgun (WGS) entry which is preliminary data.</text>
</comment>